<dbReference type="InterPro" id="IPR002656">
    <property type="entry name" value="Acyl_transf_3_dom"/>
</dbReference>
<reference evidence="3 4" key="1">
    <citation type="submission" date="2021-06" db="EMBL/GenBank/DDBJ databases">
        <title>Caerostris extrusa draft genome.</title>
        <authorList>
            <person name="Kono N."/>
            <person name="Arakawa K."/>
        </authorList>
    </citation>
    <scope>NUCLEOTIDE SEQUENCE [LARGE SCALE GENOMIC DNA]</scope>
</reference>
<dbReference type="GO" id="GO:0016747">
    <property type="term" value="F:acyltransferase activity, transferring groups other than amino-acyl groups"/>
    <property type="evidence" value="ECO:0007669"/>
    <property type="project" value="InterPro"/>
</dbReference>
<dbReference type="EMBL" id="BPLR01013428">
    <property type="protein sequence ID" value="GIY61096.1"/>
    <property type="molecule type" value="Genomic_DNA"/>
</dbReference>
<keyword evidence="1" id="KW-1133">Transmembrane helix</keyword>
<protein>
    <submittedName>
        <fullName evidence="3">Nose resistant to fluoxetine protein 6</fullName>
    </submittedName>
</protein>
<name>A0AAV4UTM7_CAEEX</name>
<feature type="domain" description="Acyltransferase 3" evidence="2">
    <location>
        <begin position="239"/>
        <end position="352"/>
    </location>
</feature>
<dbReference type="Proteomes" id="UP001054945">
    <property type="component" value="Unassembled WGS sequence"/>
</dbReference>
<feature type="transmembrane region" description="Helical" evidence="1">
    <location>
        <begin position="272"/>
        <end position="292"/>
    </location>
</feature>
<gene>
    <name evidence="3" type="primary">nrf-6_28</name>
    <name evidence="3" type="ORF">CEXT_265541</name>
</gene>
<dbReference type="PANTHER" id="PTHR11161">
    <property type="entry name" value="O-ACYLTRANSFERASE"/>
    <property type="match status" value="1"/>
</dbReference>
<dbReference type="AlphaFoldDB" id="A0AAV4UTM7"/>
<evidence type="ECO:0000313" key="4">
    <source>
        <dbReference type="Proteomes" id="UP001054945"/>
    </source>
</evidence>
<keyword evidence="4" id="KW-1185">Reference proteome</keyword>
<evidence type="ECO:0000259" key="2">
    <source>
        <dbReference type="Pfam" id="PF01757"/>
    </source>
</evidence>
<proteinExistence type="predicted"/>
<accession>A0AAV4UTM7</accession>
<organism evidence="3 4">
    <name type="scientific">Caerostris extrusa</name>
    <name type="common">Bark spider</name>
    <name type="synonym">Caerostris bankana</name>
    <dbReference type="NCBI Taxonomy" id="172846"/>
    <lineage>
        <taxon>Eukaryota</taxon>
        <taxon>Metazoa</taxon>
        <taxon>Ecdysozoa</taxon>
        <taxon>Arthropoda</taxon>
        <taxon>Chelicerata</taxon>
        <taxon>Arachnida</taxon>
        <taxon>Araneae</taxon>
        <taxon>Araneomorphae</taxon>
        <taxon>Entelegynae</taxon>
        <taxon>Araneoidea</taxon>
        <taxon>Araneidae</taxon>
        <taxon>Caerostris</taxon>
    </lineage>
</organism>
<feature type="transmembrane region" description="Helical" evidence="1">
    <location>
        <begin position="183"/>
        <end position="204"/>
    </location>
</feature>
<keyword evidence="1" id="KW-0812">Transmembrane</keyword>
<evidence type="ECO:0000313" key="3">
    <source>
        <dbReference type="EMBL" id="GIY61096.1"/>
    </source>
</evidence>
<dbReference type="PANTHER" id="PTHR11161:SF0">
    <property type="entry name" value="O-ACYLTRANSFERASE LIKE PROTEIN"/>
    <property type="match status" value="1"/>
</dbReference>
<sequence length="356" mass="41236">MRVESKTYLNGEVIVEIEKELTTEAICMIDNSNNLKGHISKCWQRLFNNVNRSISTFQLCDSLLRSARCDWQFYHPFELFFKTKSAGKHSEETTKDVKTGKQESKAGLENCSVFFKCFCGITNGRKLLSLSSGEGQFGCINGMRFLSNCSVVAIHICLVYFYIIRNLEELQSAMESWTVRLIANHIVTVDAFFVMSGFLNAYLFSQEYEKLNGKISWPYFLYQEICQVNTRVHGSVRTEKQCVAWCWYLAVDMQFYIISPLFMILLQRSSRIGYSLIGVVTFASCLANFVMTIQNNLLDGPARLCLHLVELSYLDRFLSYFNLVYQMPYTRIPPYLIGIALGYYFYTIRENKDRKK</sequence>
<feature type="transmembrane region" description="Helical" evidence="1">
    <location>
        <begin position="145"/>
        <end position="163"/>
    </location>
</feature>
<comment type="caution">
    <text evidence="3">The sequence shown here is derived from an EMBL/GenBank/DDBJ whole genome shotgun (WGS) entry which is preliminary data.</text>
</comment>
<dbReference type="Pfam" id="PF01757">
    <property type="entry name" value="Acyl_transf_3"/>
    <property type="match status" value="1"/>
</dbReference>
<feature type="transmembrane region" description="Helical" evidence="1">
    <location>
        <begin position="329"/>
        <end position="346"/>
    </location>
</feature>
<evidence type="ECO:0000256" key="1">
    <source>
        <dbReference type="SAM" id="Phobius"/>
    </source>
</evidence>
<keyword evidence="1" id="KW-0472">Membrane</keyword>
<dbReference type="InterPro" id="IPR052728">
    <property type="entry name" value="O2_lipid_transport_reg"/>
</dbReference>